<accession>A0A4Q0I0T2</accession>
<evidence type="ECO:0000313" key="1">
    <source>
        <dbReference type="EMBL" id="RXE57778.1"/>
    </source>
</evidence>
<keyword evidence="2" id="KW-1185">Reference proteome</keyword>
<proteinExistence type="predicted"/>
<evidence type="ECO:0000313" key="2">
    <source>
        <dbReference type="Proteomes" id="UP000289166"/>
    </source>
</evidence>
<comment type="caution">
    <text evidence="1">The sequence shown here is derived from an EMBL/GenBank/DDBJ whole genome shotgun (WGS) entry which is preliminary data.</text>
</comment>
<dbReference type="AlphaFoldDB" id="A0A4Q0I0T2"/>
<dbReference type="NCBIfam" id="NF047593">
    <property type="entry name" value="IS66_ISAeme5_TnpA"/>
    <property type="match status" value="1"/>
</dbReference>
<sequence length="131" mass="15145">MPVRDLQLEKEWKARFDDYKKSGLSVNAWCKKTGIKSTTFRYWIKRFSTPEENPSAKTQFAEVMLKSNRTTDRVEKTSCEEKEELLKSNTTKQVQTHSPEFQVFIDNIRVIVPGDFNPAALAGLMKVLKTL</sequence>
<protein>
    <recommendedName>
        <fullName evidence="3">Transposase</fullName>
    </recommendedName>
</protein>
<dbReference type="EMBL" id="RLII01000036">
    <property type="protein sequence ID" value="RXE57778.1"/>
    <property type="molecule type" value="Genomic_DNA"/>
</dbReference>
<organism evidence="1 2">
    <name type="scientific">Acetivibrio mesophilus</name>
    <dbReference type="NCBI Taxonomy" id="2487273"/>
    <lineage>
        <taxon>Bacteria</taxon>
        <taxon>Bacillati</taxon>
        <taxon>Bacillota</taxon>
        <taxon>Clostridia</taxon>
        <taxon>Eubacteriales</taxon>
        <taxon>Oscillospiraceae</taxon>
        <taxon>Acetivibrio</taxon>
    </lineage>
</organism>
<dbReference type="OrthoDB" id="9808061at2"/>
<dbReference type="Proteomes" id="UP000289166">
    <property type="component" value="Unassembled WGS sequence"/>
</dbReference>
<gene>
    <name evidence="1" type="ORF">EFD62_15770</name>
</gene>
<reference evidence="2" key="1">
    <citation type="submission" date="2018-11" db="EMBL/GenBank/DDBJ databases">
        <title>Genome sequencing of a novel mesophilic and cellulolytic organism within the genus Hungateiclostridium.</title>
        <authorList>
            <person name="Rettenmaier R."/>
            <person name="Liebl W."/>
            <person name="Zverlov V."/>
        </authorList>
    </citation>
    <scope>NUCLEOTIDE SEQUENCE [LARGE SCALE GENOMIC DNA]</scope>
    <source>
        <strain evidence="2">N2K1</strain>
    </source>
</reference>
<name>A0A4Q0I0T2_9FIRM</name>
<dbReference type="RefSeq" id="WP_069196196.1">
    <property type="nucleotide sequence ID" value="NZ_RLII01000036.1"/>
</dbReference>
<evidence type="ECO:0008006" key="3">
    <source>
        <dbReference type="Google" id="ProtNLM"/>
    </source>
</evidence>